<evidence type="ECO:0000313" key="11">
    <source>
        <dbReference type="EMBL" id="ALS21192.1"/>
    </source>
</evidence>
<dbReference type="InterPro" id="IPR050415">
    <property type="entry name" value="MRET"/>
</dbReference>
<reference evidence="11 12" key="2">
    <citation type="journal article" date="2016" name="Genome Announc.">
        <title>Complete Genome Sequences of Two Interactive Moderate Thermophiles, Paenibacillus napthalenovorans 32O-Y and Paenibacillus sp. 32O-W.</title>
        <authorList>
            <person name="Butler R.R.III."/>
            <person name="Wang J."/>
            <person name="Stark B.C."/>
            <person name="Pombert J.F."/>
        </authorList>
    </citation>
    <scope>NUCLEOTIDE SEQUENCE [LARGE SCALE GENOMIC DNA]</scope>
    <source>
        <strain evidence="11 12">32O-Y</strain>
    </source>
</reference>
<organism evidence="11 12">
    <name type="scientific">Paenibacillus naphthalenovorans</name>
    <dbReference type="NCBI Taxonomy" id="162209"/>
    <lineage>
        <taxon>Bacteria</taxon>
        <taxon>Bacillati</taxon>
        <taxon>Bacillota</taxon>
        <taxon>Bacilli</taxon>
        <taxon>Bacillales</taxon>
        <taxon>Paenibacillaceae</taxon>
        <taxon>Paenibacillus</taxon>
    </lineage>
</organism>
<dbReference type="Gene3D" id="2.40.30.10">
    <property type="entry name" value="Translation factors"/>
    <property type="match status" value="1"/>
</dbReference>
<dbReference type="GO" id="GO:0051213">
    <property type="term" value="F:dioxygenase activity"/>
    <property type="evidence" value="ECO:0007669"/>
    <property type="project" value="UniProtKB-KW"/>
</dbReference>
<keyword evidence="7" id="KW-0408">Iron</keyword>
<accession>A0A0U2U4E3</accession>
<evidence type="ECO:0000256" key="7">
    <source>
        <dbReference type="ARBA" id="ARBA00023004"/>
    </source>
</evidence>
<dbReference type="KEGG" id="pnp:IJ22_08100"/>
<keyword evidence="2" id="KW-0285">Flavoprotein</keyword>
<dbReference type="SUPFAM" id="SSF52343">
    <property type="entry name" value="Ferredoxin reductase-like, C-terminal NADP-linked domain"/>
    <property type="match status" value="1"/>
</dbReference>
<keyword evidence="3" id="KW-0288">FMN</keyword>
<evidence type="ECO:0000313" key="12">
    <source>
        <dbReference type="Proteomes" id="UP000061660"/>
    </source>
</evidence>
<dbReference type="Proteomes" id="UP000061660">
    <property type="component" value="Chromosome"/>
</dbReference>
<keyword evidence="12" id="KW-1185">Reference proteome</keyword>
<dbReference type="InterPro" id="IPR054582">
    <property type="entry name" value="DmmA-like_N"/>
</dbReference>
<dbReference type="GO" id="GO:0046872">
    <property type="term" value="F:metal ion binding"/>
    <property type="evidence" value="ECO:0007669"/>
    <property type="project" value="UniProtKB-KW"/>
</dbReference>
<dbReference type="SUPFAM" id="SSF54292">
    <property type="entry name" value="2Fe-2S ferredoxin-like"/>
    <property type="match status" value="1"/>
</dbReference>
<keyword evidence="11" id="KW-0223">Dioxygenase</keyword>
<feature type="domain" description="2Fe-2S ferredoxin-type" evidence="9">
    <location>
        <begin position="232"/>
        <end position="317"/>
    </location>
</feature>
<dbReference type="PROSITE" id="PS51384">
    <property type="entry name" value="FAD_FR"/>
    <property type="match status" value="1"/>
</dbReference>
<keyword evidence="6" id="KW-0560">Oxidoreductase</keyword>
<dbReference type="InterPro" id="IPR001041">
    <property type="entry name" value="2Fe-2S_ferredoxin-type"/>
</dbReference>
<evidence type="ECO:0000259" key="10">
    <source>
        <dbReference type="PROSITE" id="PS51384"/>
    </source>
</evidence>
<dbReference type="GO" id="GO:0051537">
    <property type="term" value="F:2 iron, 2 sulfur cluster binding"/>
    <property type="evidence" value="ECO:0007669"/>
    <property type="project" value="UniProtKB-KW"/>
</dbReference>
<dbReference type="Pfam" id="PF00111">
    <property type="entry name" value="Fer2"/>
    <property type="match status" value="1"/>
</dbReference>
<dbReference type="PROSITE" id="PS51085">
    <property type="entry name" value="2FE2S_FER_2"/>
    <property type="match status" value="1"/>
</dbReference>
<evidence type="ECO:0000256" key="5">
    <source>
        <dbReference type="ARBA" id="ARBA00022723"/>
    </source>
</evidence>
<comment type="cofactor">
    <cofactor evidence="1">
        <name>FMN</name>
        <dbReference type="ChEBI" id="CHEBI:58210"/>
    </cofactor>
</comment>
<evidence type="ECO:0000256" key="6">
    <source>
        <dbReference type="ARBA" id="ARBA00023002"/>
    </source>
</evidence>
<name>A0A0U2U4E3_9BACL</name>
<evidence type="ECO:0000256" key="4">
    <source>
        <dbReference type="ARBA" id="ARBA00022714"/>
    </source>
</evidence>
<dbReference type="AlphaFoldDB" id="A0A0U2U4E3"/>
<dbReference type="InterPro" id="IPR039261">
    <property type="entry name" value="FNR_nucleotide-bd"/>
</dbReference>
<dbReference type="InterPro" id="IPR017927">
    <property type="entry name" value="FAD-bd_FR_type"/>
</dbReference>
<protein>
    <submittedName>
        <fullName evidence="11">Phthalate 4,5-dioxygenase oxygenase reductase</fullName>
    </submittedName>
</protein>
<gene>
    <name evidence="11" type="ORF">IJ22_08100</name>
</gene>
<evidence type="ECO:0000256" key="3">
    <source>
        <dbReference type="ARBA" id="ARBA00022643"/>
    </source>
</evidence>
<keyword evidence="8" id="KW-0411">Iron-sulfur</keyword>
<dbReference type="InterPro" id="IPR036010">
    <property type="entry name" value="2Fe-2S_ferredoxin-like_sf"/>
</dbReference>
<dbReference type="SUPFAM" id="SSF63380">
    <property type="entry name" value="Riboflavin synthase domain-like"/>
    <property type="match status" value="1"/>
</dbReference>
<evidence type="ECO:0000259" key="9">
    <source>
        <dbReference type="PROSITE" id="PS51085"/>
    </source>
</evidence>
<dbReference type="InterPro" id="IPR006058">
    <property type="entry name" value="2Fe2S_fd_BS"/>
</dbReference>
<keyword evidence="4" id="KW-0001">2Fe-2S</keyword>
<dbReference type="RefSeq" id="WP_062407401.1">
    <property type="nucleotide sequence ID" value="NZ_CP013652.1"/>
</dbReference>
<evidence type="ECO:0000256" key="1">
    <source>
        <dbReference type="ARBA" id="ARBA00001917"/>
    </source>
</evidence>
<dbReference type="OrthoDB" id="573132at2"/>
<evidence type="ECO:0000256" key="8">
    <source>
        <dbReference type="ARBA" id="ARBA00023014"/>
    </source>
</evidence>
<dbReference type="InterPro" id="IPR012675">
    <property type="entry name" value="Beta-grasp_dom_sf"/>
</dbReference>
<dbReference type="CDD" id="cd06185">
    <property type="entry name" value="PDR_like"/>
    <property type="match status" value="1"/>
</dbReference>
<dbReference type="Gene3D" id="3.40.50.80">
    <property type="entry name" value="Nucleotide-binding domain of ferredoxin-NADP reductase (FNR) module"/>
    <property type="match status" value="1"/>
</dbReference>
<dbReference type="CDD" id="cd00207">
    <property type="entry name" value="fer2"/>
    <property type="match status" value="1"/>
</dbReference>
<dbReference type="EMBL" id="CP013652">
    <property type="protein sequence ID" value="ALS21192.1"/>
    <property type="molecule type" value="Genomic_DNA"/>
</dbReference>
<dbReference type="PANTHER" id="PTHR47354">
    <property type="entry name" value="NADH OXIDOREDUCTASE HCR"/>
    <property type="match status" value="1"/>
</dbReference>
<dbReference type="STRING" id="162209.IJ22_08100"/>
<evidence type="ECO:0000256" key="2">
    <source>
        <dbReference type="ARBA" id="ARBA00022630"/>
    </source>
</evidence>
<dbReference type="PRINTS" id="PR00409">
    <property type="entry name" value="PHDIOXRDTASE"/>
</dbReference>
<feature type="domain" description="FAD-binding FR-type" evidence="10">
    <location>
        <begin position="3"/>
        <end position="107"/>
    </location>
</feature>
<dbReference type="PANTHER" id="PTHR47354:SF1">
    <property type="entry name" value="CARNITINE MONOOXYGENASE REDUCTASE SUBUNIT"/>
    <property type="match status" value="1"/>
</dbReference>
<sequence length="317" mass="35813">MYSPKLKVVVTEIMQETPIVKSFKLSAAEGMLPGFSPGAHITTYLETDGGLLERHYSLAGNPLQDEYYKIAVRRSETSRGGSVHWHDRMKEGDTLEISHPQNHLPLSFEGRHHVFIAAGIGITPFMAMMPQLAAEGKSFELHYAAASEEYCPFYSEIGTAYGKRVRFYFSSQRERMPTRVMWKQRIGTHVYFCGPEAMIRQFKHAALDYGYPPSSIHYELFSPPDTGPCLPFEAVLTKSNIRLRIPEDKSLLDVMLEHGIDAPYSCKMGGCGSCEIEVEQGEVDHRDFFLSDHEKNSRNVMMPCISRAKSNLLIIHA</sequence>
<dbReference type="PROSITE" id="PS00197">
    <property type="entry name" value="2FE2S_FER_1"/>
    <property type="match status" value="1"/>
</dbReference>
<dbReference type="PATRIC" id="fig|162209.4.peg.866"/>
<keyword evidence="5" id="KW-0479">Metal-binding</keyword>
<dbReference type="Pfam" id="PF22290">
    <property type="entry name" value="DmmA-like_N"/>
    <property type="match status" value="1"/>
</dbReference>
<reference evidence="12" key="1">
    <citation type="submission" date="2015-12" db="EMBL/GenBank/DDBJ databases">
        <title>Complete genome sequences of two moderately thermophilic Paenibacillus species.</title>
        <authorList>
            <person name="Butler R.III."/>
            <person name="Wang J."/>
            <person name="Stark B.C."/>
            <person name="Pombert J.-F."/>
        </authorList>
    </citation>
    <scope>NUCLEOTIDE SEQUENCE [LARGE SCALE GENOMIC DNA]</scope>
    <source>
        <strain evidence="12">32O-Y</strain>
    </source>
</reference>
<dbReference type="Gene3D" id="3.10.20.30">
    <property type="match status" value="1"/>
</dbReference>
<dbReference type="InterPro" id="IPR017938">
    <property type="entry name" value="Riboflavin_synthase-like_b-brl"/>
</dbReference>
<proteinExistence type="predicted"/>